<feature type="chain" id="PRO_5042014253" evidence="2">
    <location>
        <begin position="21"/>
        <end position="400"/>
    </location>
</feature>
<reference evidence="3" key="1">
    <citation type="submission" date="2023-08" db="EMBL/GenBank/DDBJ databases">
        <authorList>
            <person name="Audoor S."/>
            <person name="Bilcke G."/>
        </authorList>
    </citation>
    <scope>NUCLEOTIDE SEQUENCE</scope>
</reference>
<dbReference type="EMBL" id="CAKOGP040002236">
    <property type="protein sequence ID" value="CAJ1965923.1"/>
    <property type="molecule type" value="Genomic_DNA"/>
</dbReference>
<accession>A0AAD2JMW6</accession>
<name>A0AAD2JMW6_9STRA</name>
<feature type="signal peptide" evidence="2">
    <location>
        <begin position="1"/>
        <end position="20"/>
    </location>
</feature>
<sequence length="400" mass="43452">MKNIMFIHALLVWGSGMAMASQQLRRGKQYLKNQKMQQFLRYVATEQEADDLLWEDIELQAAAMSMPTVAPTTRPPTFRPTRPPTRPPSLPATNPPTSLPATNPPTPFQTTTRLPNLELIPNDQFNEFGLSECQGDCDNDEDCNFGLICLQRNLGNKDVPGCFGDPDSIGNGSLDFCIQPQDITTLVIVGDEGFPTSVFPLDQCHGDCDSDTDCAQGLTCFQRTRDEAVPGCTGNGATGLDYCHNPTLSSRSGDDSPVVGTTNGTLPILDFIGDREMELYSLQECQGDCDFDSDCELGLVCFFRSFGDGGHVPGCSGNADGIASRNEDFCIKPPTENYLVILGDDDHSEAYPLPACAGDCDEDVDCRDNLVCVVRRNTTQIPGCEGIGEKGYDYCGEASQ</sequence>
<keyword evidence="2" id="KW-0732">Signal</keyword>
<gene>
    <name evidence="3" type="ORF">CYCCA115_LOCUS21510</name>
</gene>
<dbReference type="Proteomes" id="UP001295423">
    <property type="component" value="Unassembled WGS sequence"/>
</dbReference>
<keyword evidence="4" id="KW-1185">Reference proteome</keyword>
<evidence type="ECO:0000256" key="1">
    <source>
        <dbReference type="SAM" id="MobiDB-lite"/>
    </source>
</evidence>
<comment type="caution">
    <text evidence="3">The sequence shown here is derived from an EMBL/GenBank/DDBJ whole genome shotgun (WGS) entry which is preliminary data.</text>
</comment>
<organism evidence="3 4">
    <name type="scientific">Cylindrotheca closterium</name>
    <dbReference type="NCBI Taxonomy" id="2856"/>
    <lineage>
        <taxon>Eukaryota</taxon>
        <taxon>Sar</taxon>
        <taxon>Stramenopiles</taxon>
        <taxon>Ochrophyta</taxon>
        <taxon>Bacillariophyta</taxon>
        <taxon>Bacillariophyceae</taxon>
        <taxon>Bacillariophycidae</taxon>
        <taxon>Bacillariales</taxon>
        <taxon>Bacillariaceae</taxon>
        <taxon>Cylindrotheca</taxon>
    </lineage>
</organism>
<feature type="compositionally biased region" description="Pro residues" evidence="1">
    <location>
        <begin position="73"/>
        <end position="103"/>
    </location>
</feature>
<proteinExistence type="predicted"/>
<dbReference type="AlphaFoldDB" id="A0AAD2JMW6"/>
<protein>
    <submittedName>
        <fullName evidence="3">Uncharacterized protein</fullName>
    </submittedName>
</protein>
<evidence type="ECO:0000313" key="4">
    <source>
        <dbReference type="Proteomes" id="UP001295423"/>
    </source>
</evidence>
<evidence type="ECO:0000256" key="2">
    <source>
        <dbReference type="SAM" id="SignalP"/>
    </source>
</evidence>
<feature type="region of interest" description="Disordered" evidence="1">
    <location>
        <begin position="65"/>
        <end position="103"/>
    </location>
</feature>
<evidence type="ECO:0000313" key="3">
    <source>
        <dbReference type="EMBL" id="CAJ1965923.1"/>
    </source>
</evidence>